<accession>A0A1H4V719</accession>
<dbReference type="Proteomes" id="UP000182241">
    <property type="component" value="Unassembled WGS sequence"/>
</dbReference>
<dbReference type="OrthoDB" id="4557034at2"/>
<proteinExistence type="predicted"/>
<evidence type="ECO:0000313" key="1">
    <source>
        <dbReference type="EMBL" id="SEC76311.1"/>
    </source>
</evidence>
<gene>
    <name evidence="1" type="ORF">SAMN04489793_3150</name>
</gene>
<reference evidence="2" key="1">
    <citation type="submission" date="2016-10" db="EMBL/GenBank/DDBJ databases">
        <authorList>
            <person name="Varghese N."/>
            <person name="Submissions S."/>
        </authorList>
    </citation>
    <scope>NUCLEOTIDE SEQUENCE [LARGE SCALE GENOMIC DNA]</scope>
    <source>
        <strain evidence="2">DSM 44234</strain>
    </source>
</reference>
<sequence length="85" mass="9576">MAKADRLQFCRGDDDITSEFHREDDATEVRVWDDEDGVLVAVCETGRGAWEYASSDYGPDASWDTDRTFGSWQEALEVFGYGSLV</sequence>
<dbReference type="RefSeq" id="WP_068742844.1">
    <property type="nucleotide sequence ID" value="NZ_FNSA01000003.1"/>
</dbReference>
<dbReference type="AlphaFoldDB" id="A0A1H4V719"/>
<organism evidence="1 2">
    <name type="scientific">Tsukamurella tyrosinosolvens</name>
    <dbReference type="NCBI Taxonomy" id="57704"/>
    <lineage>
        <taxon>Bacteria</taxon>
        <taxon>Bacillati</taxon>
        <taxon>Actinomycetota</taxon>
        <taxon>Actinomycetes</taxon>
        <taxon>Mycobacteriales</taxon>
        <taxon>Tsukamurellaceae</taxon>
        <taxon>Tsukamurella</taxon>
    </lineage>
</organism>
<name>A0A1H4V719_TSUTY</name>
<keyword evidence="2" id="KW-1185">Reference proteome</keyword>
<evidence type="ECO:0000313" key="2">
    <source>
        <dbReference type="Proteomes" id="UP000182241"/>
    </source>
</evidence>
<dbReference type="EMBL" id="FNSA01000003">
    <property type="protein sequence ID" value="SEC76311.1"/>
    <property type="molecule type" value="Genomic_DNA"/>
</dbReference>
<dbReference type="STRING" id="57704.SAMN04489793_3150"/>
<protein>
    <submittedName>
        <fullName evidence="1">Uncharacterized protein</fullName>
    </submittedName>
</protein>